<gene>
    <name evidence="5" type="ORF">PORUE0001_0182</name>
</gene>
<dbReference type="RefSeq" id="WP_007364633.1">
    <property type="nucleotide sequence ID" value="NZ_ACLR01000034.1"/>
</dbReference>
<dbReference type="Gene3D" id="3.40.640.10">
    <property type="entry name" value="Type I PLP-dependent aspartate aminotransferase-like (Major domain)"/>
    <property type="match status" value="1"/>
</dbReference>
<evidence type="ECO:0000259" key="4">
    <source>
        <dbReference type="Pfam" id="PF00155"/>
    </source>
</evidence>
<keyword evidence="6" id="KW-1185">Reference proteome</keyword>
<evidence type="ECO:0000256" key="1">
    <source>
        <dbReference type="ARBA" id="ARBA00001933"/>
    </source>
</evidence>
<dbReference type="InterPro" id="IPR004838">
    <property type="entry name" value="NHTrfase_class1_PyrdxlP-BS"/>
</dbReference>
<dbReference type="InterPro" id="IPR015421">
    <property type="entry name" value="PyrdxlP-dep_Trfase_major"/>
</dbReference>
<sequence length="339" mass="37531">MIVGHGDDRYSYGALVRYDFSSNVPYRNHAGEIISHLSGRLESLSHYPDPQAKELRELLAEHWRLDPDWLLVTSGSTEAFYLLAHLFAGGETLITVPSFAEYEDACQLYRHHLNYIPTSAIASQSTPADLLWSALPNNPDGDISHRVALLNYCTAHPDSYVIVDEAYAELCAEPVTLLDEVVHHPNLILVRSLTKSFALPGIRLGYIVAHPSLLARLEPLRSPWSVNALALEAGAYICQHYDRLLPDATGLVREAQHLAHEVAQIAGISLIPSPTPYFLACLDEGRGTAAQLKEYLVKQHGVLIRDAANFRSLSPRHFRLSVQSPEAGQALLRGLSSYL</sequence>
<comment type="cofactor">
    <cofactor evidence="1 3">
        <name>pyridoxal 5'-phosphate</name>
        <dbReference type="ChEBI" id="CHEBI:597326"/>
    </cofactor>
</comment>
<organism evidence="5 6">
    <name type="scientific">Porphyromonas uenonis 60-3</name>
    <dbReference type="NCBI Taxonomy" id="596327"/>
    <lineage>
        <taxon>Bacteria</taxon>
        <taxon>Pseudomonadati</taxon>
        <taxon>Bacteroidota</taxon>
        <taxon>Bacteroidia</taxon>
        <taxon>Bacteroidales</taxon>
        <taxon>Porphyromonadaceae</taxon>
        <taxon>Porphyromonas</taxon>
    </lineage>
</organism>
<evidence type="ECO:0000313" key="5">
    <source>
        <dbReference type="EMBL" id="EEK17598.1"/>
    </source>
</evidence>
<dbReference type="eggNOG" id="COG0079">
    <property type="taxonomic scope" value="Bacteria"/>
</dbReference>
<protein>
    <recommendedName>
        <fullName evidence="3">Aminotransferase</fullName>
        <ecNumber evidence="3">2.6.1.-</ecNumber>
    </recommendedName>
</protein>
<dbReference type="InterPro" id="IPR004839">
    <property type="entry name" value="Aminotransferase_I/II_large"/>
</dbReference>
<dbReference type="GO" id="GO:0030170">
    <property type="term" value="F:pyridoxal phosphate binding"/>
    <property type="evidence" value="ECO:0007669"/>
    <property type="project" value="InterPro"/>
</dbReference>
<keyword evidence="3 5" id="KW-0032">Aminotransferase</keyword>
<dbReference type="AlphaFoldDB" id="C2M9N2"/>
<dbReference type="CDD" id="cd00609">
    <property type="entry name" value="AAT_like"/>
    <property type="match status" value="1"/>
</dbReference>
<evidence type="ECO:0000256" key="3">
    <source>
        <dbReference type="RuleBase" id="RU000481"/>
    </source>
</evidence>
<dbReference type="InterPro" id="IPR015422">
    <property type="entry name" value="PyrdxlP-dep_Trfase_small"/>
</dbReference>
<dbReference type="Proteomes" id="UP000003303">
    <property type="component" value="Unassembled WGS sequence"/>
</dbReference>
<name>C2M9N2_9PORP</name>
<accession>C2M9N2</accession>
<feature type="domain" description="Aminotransferase class I/classII large" evidence="4">
    <location>
        <begin position="41"/>
        <end position="325"/>
    </location>
</feature>
<comment type="caution">
    <text evidence="5">The sequence shown here is derived from an EMBL/GenBank/DDBJ whole genome shotgun (WGS) entry which is preliminary data.</text>
</comment>
<proteinExistence type="inferred from homology"/>
<dbReference type="PANTHER" id="PTHR42885:SF1">
    <property type="entry name" value="THREONINE-PHOSPHATE DECARBOXYLASE"/>
    <property type="match status" value="1"/>
</dbReference>
<dbReference type="Gene3D" id="3.90.1150.10">
    <property type="entry name" value="Aspartate Aminotransferase, domain 1"/>
    <property type="match status" value="1"/>
</dbReference>
<reference evidence="5 6" key="1">
    <citation type="submission" date="2009-04" db="EMBL/GenBank/DDBJ databases">
        <authorList>
            <person name="Sebastian Y."/>
            <person name="Madupu R."/>
            <person name="Durkin A.S."/>
            <person name="Torralba M."/>
            <person name="Methe B."/>
            <person name="Sutton G.G."/>
            <person name="Strausberg R.L."/>
            <person name="Nelson K.E."/>
        </authorList>
    </citation>
    <scope>NUCLEOTIDE SEQUENCE [LARGE SCALE GENOMIC DNA]</scope>
    <source>
        <strain evidence="5 6">60-3</strain>
    </source>
</reference>
<dbReference type="GO" id="GO:0008483">
    <property type="term" value="F:transaminase activity"/>
    <property type="evidence" value="ECO:0007669"/>
    <property type="project" value="UniProtKB-KW"/>
</dbReference>
<dbReference type="EMBL" id="ACLR01000034">
    <property type="protein sequence ID" value="EEK17598.1"/>
    <property type="molecule type" value="Genomic_DNA"/>
</dbReference>
<dbReference type="OrthoDB" id="9813612at2"/>
<evidence type="ECO:0000256" key="2">
    <source>
        <dbReference type="ARBA" id="ARBA00022898"/>
    </source>
</evidence>
<dbReference type="PANTHER" id="PTHR42885">
    <property type="entry name" value="HISTIDINOL-PHOSPHATE AMINOTRANSFERASE-RELATED"/>
    <property type="match status" value="1"/>
</dbReference>
<dbReference type="STRING" id="596327.PORUE0001_0182"/>
<dbReference type="Pfam" id="PF00155">
    <property type="entry name" value="Aminotran_1_2"/>
    <property type="match status" value="1"/>
</dbReference>
<keyword evidence="3 5" id="KW-0808">Transferase</keyword>
<dbReference type="InterPro" id="IPR015424">
    <property type="entry name" value="PyrdxlP-dep_Trfase"/>
</dbReference>
<dbReference type="SUPFAM" id="SSF53383">
    <property type="entry name" value="PLP-dependent transferases"/>
    <property type="match status" value="1"/>
</dbReference>
<dbReference type="PROSITE" id="PS00105">
    <property type="entry name" value="AA_TRANSFER_CLASS_1"/>
    <property type="match status" value="1"/>
</dbReference>
<comment type="similarity">
    <text evidence="3">Belongs to the class-I pyridoxal-phosphate-dependent aminotransferase family.</text>
</comment>
<keyword evidence="2" id="KW-0663">Pyridoxal phosphate</keyword>
<dbReference type="EC" id="2.6.1.-" evidence="3"/>
<evidence type="ECO:0000313" key="6">
    <source>
        <dbReference type="Proteomes" id="UP000003303"/>
    </source>
</evidence>